<dbReference type="PANTHER" id="PTHR42951:SF18">
    <property type="entry name" value="METALLO-HYDROLASE MJ0296-RELATED"/>
    <property type="match status" value="1"/>
</dbReference>
<feature type="domain" description="Metallo-beta-lactamase" evidence="2">
    <location>
        <begin position="288"/>
        <end position="479"/>
    </location>
</feature>
<proteinExistence type="predicted"/>
<evidence type="ECO:0000259" key="2">
    <source>
        <dbReference type="SMART" id="SM00849"/>
    </source>
</evidence>
<dbReference type="InterPro" id="IPR001279">
    <property type="entry name" value="Metallo-B-lactamas"/>
</dbReference>
<dbReference type="InterPro" id="IPR050855">
    <property type="entry name" value="NDM-1-like"/>
</dbReference>
<dbReference type="Pfam" id="PF00753">
    <property type="entry name" value="Lactamase_B"/>
    <property type="match status" value="1"/>
</dbReference>
<evidence type="ECO:0000313" key="4">
    <source>
        <dbReference type="Proteomes" id="UP001209803"/>
    </source>
</evidence>
<reference evidence="3 4" key="1">
    <citation type="submission" date="2023-03" db="EMBL/GenBank/DDBJ databases">
        <title>Roseibium porphyridii sp. nov. and Roseibium rhodosorbium sp. nov. isolated from marine algae, Porphyridium cruentum and Rhodosorus marinus, respectively.</title>
        <authorList>
            <person name="Lee M.W."/>
            <person name="Choi B.J."/>
            <person name="Lee J.K."/>
            <person name="Choi D.G."/>
            <person name="Baek J.H."/>
            <person name="Bayburt H."/>
            <person name="Kim J.M."/>
            <person name="Han D.M."/>
            <person name="Kim K.H."/>
            <person name="Jeon C.O."/>
        </authorList>
    </citation>
    <scope>NUCLEOTIDE SEQUENCE [LARGE SCALE GENOMIC DNA]</scope>
    <source>
        <strain evidence="3 4">KMA01</strain>
    </source>
</reference>
<dbReference type="Proteomes" id="UP001209803">
    <property type="component" value="Chromosome"/>
</dbReference>
<feature type="region of interest" description="Disordered" evidence="1">
    <location>
        <begin position="1"/>
        <end position="23"/>
    </location>
</feature>
<organism evidence="3 4">
    <name type="scientific">Roseibium porphyridii</name>
    <dbReference type="NCBI Taxonomy" id="2866279"/>
    <lineage>
        <taxon>Bacteria</taxon>
        <taxon>Pseudomonadati</taxon>
        <taxon>Pseudomonadota</taxon>
        <taxon>Alphaproteobacteria</taxon>
        <taxon>Hyphomicrobiales</taxon>
        <taxon>Stappiaceae</taxon>
        <taxon>Roseibium</taxon>
    </lineage>
</organism>
<dbReference type="InterPro" id="IPR036866">
    <property type="entry name" value="RibonucZ/Hydroxyglut_hydro"/>
</dbReference>
<dbReference type="PANTHER" id="PTHR42951">
    <property type="entry name" value="METALLO-BETA-LACTAMASE DOMAIN-CONTAINING"/>
    <property type="match status" value="1"/>
</dbReference>
<gene>
    <name evidence="3" type="ORF">K1718_06355</name>
</gene>
<accession>A0ABY8F651</accession>
<dbReference type="SUPFAM" id="SSF56281">
    <property type="entry name" value="Metallo-hydrolase/oxidoreductase"/>
    <property type="match status" value="1"/>
</dbReference>
<keyword evidence="4" id="KW-1185">Reference proteome</keyword>
<evidence type="ECO:0000256" key="1">
    <source>
        <dbReference type="SAM" id="MobiDB-lite"/>
    </source>
</evidence>
<dbReference type="Gene3D" id="3.60.15.10">
    <property type="entry name" value="Ribonuclease Z/Hydroxyacylglutathione hydrolase-like"/>
    <property type="match status" value="1"/>
</dbReference>
<evidence type="ECO:0000313" key="3">
    <source>
        <dbReference type="EMBL" id="WFE90968.1"/>
    </source>
</evidence>
<dbReference type="RefSeq" id="WP_265683135.1">
    <property type="nucleotide sequence ID" value="NZ_CP120863.1"/>
</dbReference>
<protein>
    <submittedName>
        <fullName evidence="3">MBL fold metallo-hydrolase</fullName>
    </submittedName>
</protein>
<dbReference type="SMART" id="SM00849">
    <property type="entry name" value="Lactamase_B"/>
    <property type="match status" value="1"/>
</dbReference>
<name>A0ABY8F651_9HYPH</name>
<dbReference type="EMBL" id="CP120863">
    <property type="protein sequence ID" value="WFE90968.1"/>
    <property type="molecule type" value="Genomic_DNA"/>
</dbReference>
<sequence length="690" mass="78220">MQRSEQSAADALYSPVRGDDPTVDRVDAAKRELSSEGIEVNGALSIDCLKPTKEFEDLTAEDPDRSFHSQLHYFETLLSYGQNQDPRVTMLMVNAYHNSNQQAHGIAFFERLLERYGEGFTDDVRAVYLSAYAILRATHAERVPLVKRIPWVLKTFQHLEESRRLTGGTHPIVRWAAGQIYAQVPFFFGKRSQAYEDLTWLVERPETEPVFGFYREVYRQLARLYERDGHQEKADHFWHHSGYQSYVPKAMFMGWFTSTNVAGASMAPEPVLEEIIPGSIFALYGFGFSDIYFVLSTDGTGLIAVDAGTQPHSLKAAHEFLLQKHPSLPTVTHVFVTHAHWDHIGGHSYFRNLNPDVIFYGRDNYQAVVDRVVRNHSYRQFRGQDFDHHWVETYAPDIAVSDVTVVEVAGTKIELVPVTGGETEDAMLVHLPDLQTVFAGDIVMPWYGEPWVNEGYPDDAVSSMDEVLSRRPKHILHGHHPLTALYGHEQLKAFRQHYCWLVDMVRVHVKNGFSAKDIIRLNLIPHGLQHQPENYLSYLAARDNVIARTADQMVGIWQEDRTGQDPQGLDALTPAEFGRMLQHYLGLTAAQAATTIRKMIANGDNELALKIAIAAEQRFGSTQVLTDLKEEAGDRLRSAIQFFDPFRFVTYTEMIGQEHLPIKGVKRIESAQAQFELGASSNPTMKPHSL</sequence>